<feature type="region of interest" description="Disordered" evidence="1">
    <location>
        <begin position="166"/>
        <end position="191"/>
    </location>
</feature>
<feature type="region of interest" description="Disordered" evidence="1">
    <location>
        <begin position="244"/>
        <end position="284"/>
    </location>
</feature>
<dbReference type="AlphaFoldDB" id="B3RZ10"/>
<gene>
    <name evidence="2" type="ORF">TRIADDRAFT_57286</name>
</gene>
<evidence type="ECO:0000256" key="1">
    <source>
        <dbReference type="SAM" id="MobiDB-lite"/>
    </source>
</evidence>
<dbReference type="KEGG" id="tad:TRIADDRAFT_57286"/>
<proteinExistence type="predicted"/>
<dbReference type="InParanoid" id="B3RZ10"/>
<evidence type="ECO:0000313" key="2">
    <source>
        <dbReference type="EMBL" id="EDV23763.1"/>
    </source>
</evidence>
<dbReference type="CTD" id="6754858"/>
<dbReference type="EMBL" id="DS985246">
    <property type="protein sequence ID" value="EDV23763.1"/>
    <property type="molecule type" value="Genomic_DNA"/>
</dbReference>
<evidence type="ECO:0000313" key="3">
    <source>
        <dbReference type="Proteomes" id="UP000009022"/>
    </source>
</evidence>
<dbReference type="Proteomes" id="UP000009022">
    <property type="component" value="Unassembled WGS sequence"/>
</dbReference>
<reference evidence="2 3" key="1">
    <citation type="journal article" date="2008" name="Nature">
        <title>The Trichoplax genome and the nature of placozoans.</title>
        <authorList>
            <person name="Srivastava M."/>
            <person name="Begovic E."/>
            <person name="Chapman J."/>
            <person name="Putnam N.H."/>
            <person name="Hellsten U."/>
            <person name="Kawashima T."/>
            <person name="Kuo A."/>
            <person name="Mitros T."/>
            <person name="Salamov A."/>
            <person name="Carpenter M.L."/>
            <person name="Signorovitch A.Y."/>
            <person name="Moreno M.A."/>
            <person name="Kamm K."/>
            <person name="Grimwood J."/>
            <person name="Schmutz J."/>
            <person name="Shapiro H."/>
            <person name="Grigoriev I.V."/>
            <person name="Buss L.W."/>
            <person name="Schierwater B."/>
            <person name="Dellaporta S.L."/>
            <person name="Rokhsar D.S."/>
        </authorList>
    </citation>
    <scope>NUCLEOTIDE SEQUENCE [LARGE SCALE GENOMIC DNA]</scope>
    <source>
        <strain evidence="2 3">Grell-BS-1999</strain>
    </source>
</reference>
<name>B3RZ10_TRIAD</name>
<dbReference type="HOGENOM" id="CLU_800062_0_0_1"/>
<sequence>MNKSGSSKISLNTSQYEQKFYGSPLSKNSNLDDTDELLRYKIGEDNPSIHSASRISGSFTRYRGGSKLSRYQSSPNYPSHYDENYQYPMNSNSQLSFSPNHFASNPVNRYDLASTPDSLRNTSLHGESVLDNSVANPSLVYSHRGDDYSKNYSLEQKKHDEPIEATNGQASDTASTQQQTSDSLHDGFDSNSQDLHRFGHLDNEALVKRTQKLLDETLESYDKEAYVQGTQWSDQRYQGHASITTSHELKHRQKQNVSMEHDRSYSKPKITDSATNRSANYYPDHHKLSTNTSINIDYASPNDSIETADLGIREDMEVISNVSSIPMDADLLQRVYNHKDKFVLIQR</sequence>
<dbReference type="RefSeq" id="XP_002113289.1">
    <property type="nucleotide sequence ID" value="XM_002113253.1"/>
</dbReference>
<accession>B3RZ10</accession>
<organism evidence="2 3">
    <name type="scientific">Trichoplax adhaerens</name>
    <name type="common">Trichoplax reptans</name>
    <dbReference type="NCBI Taxonomy" id="10228"/>
    <lineage>
        <taxon>Eukaryota</taxon>
        <taxon>Metazoa</taxon>
        <taxon>Placozoa</taxon>
        <taxon>Uniplacotomia</taxon>
        <taxon>Trichoplacea</taxon>
        <taxon>Trichoplacidae</taxon>
        <taxon>Trichoplax</taxon>
    </lineage>
</organism>
<feature type="compositionally biased region" description="Low complexity" evidence="1">
    <location>
        <begin position="169"/>
        <end position="182"/>
    </location>
</feature>
<dbReference type="GeneID" id="6754858"/>
<keyword evidence="3" id="KW-1185">Reference proteome</keyword>
<protein>
    <submittedName>
        <fullName evidence="2">Uncharacterized protein</fullName>
    </submittedName>
</protein>